<dbReference type="SUPFAM" id="SSF50156">
    <property type="entry name" value="PDZ domain-like"/>
    <property type="match status" value="3"/>
</dbReference>
<organism evidence="5 6">
    <name type="scientific">Linnemannia elongata AG-77</name>
    <dbReference type="NCBI Taxonomy" id="1314771"/>
    <lineage>
        <taxon>Eukaryota</taxon>
        <taxon>Fungi</taxon>
        <taxon>Fungi incertae sedis</taxon>
        <taxon>Mucoromycota</taxon>
        <taxon>Mortierellomycotina</taxon>
        <taxon>Mortierellomycetes</taxon>
        <taxon>Mortierellales</taxon>
        <taxon>Mortierellaceae</taxon>
        <taxon>Linnemannia</taxon>
    </lineage>
</organism>
<dbReference type="GO" id="GO:0120174">
    <property type="term" value="P:stress-induced homeostatically regulated protein degradation pathway"/>
    <property type="evidence" value="ECO:0007669"/>
    <property type="project" value="EnsemblFungi"/>
</dbReference>
<dbReference type="AlphaFoldDB" id="A0A197K5U1"/>
<dbReference type="GO" id="GO:0004252">
    <property type="term" value="F:serine-type endopeptidase activity"/>
    <property type="evidence" value="ECO:0007669"/>
    <property type="project" value="EnsemblFungi"/>
</dbReference>
<reference evidence="5 6" key="1">
    <citation type="submission" date="2016-05" db="EMBL/GenBank/DDBJ databases">
        <title>Genome sequencing reveals origins of a unique bacterial endosymbiosis in the earliest lineages of terrestrial Fungi.</title>
        <authorList>
            <consortium name="DOE Joint Genome Institute"/>
            <person name="Uehling J."/>
            <person name="Gryganskyi A."/>
            <person name="Hameed K."/>
            <person name="Tschaplinski T."/>
            <person name="Misztal P."/>
            <person name="Wu S."/>
            <person name="Desiro A."/>
            <person name="Vande Pol N."/>
            <person name="Du Z.-Y."/>
            <person name="Zienkiewicz A."/>
            <person name="Zienkiewicz K."/>
            <person name="Morin E."/>
            <person name="Tisserant E."/>
            <person name="Splivallo R."/>
            <person name="Hainaut M."/>
            <person name="Henrissat B."/>
            <person name="Ohm R."/>
            <person name="Kuo A."/>
            <person name="Yan J."/>
            <person name="Lipzen A."/>
            <person name="Nolan M."/>
            <person name="Labutti K."/>
            <person name="Barry K."/>
            <person name="Goldstein A."/>
            <person name="Labbe J."/>
            <person name="Schadt C."/>
            <person name="Tuskan G."/>
            <person name="Grigoriev I."/>
            <person name="Martin F."/>
            <person name="Vilgalys R."/>
            <person name="Bonito G."/>
        </authorList>
    </citation>
    <scope>NUCLEOTIDE SEQUENCE [LARGE SCALE GENOMIC DNA]</scope>
    <source>
        <strain evidence="5 6">AG-77</strain>
    </source>
</reference>
<feature type="compositionally biased region" description="Low complexity" evidence="3">
    <location>
        <begin position="59"/>
        <end position="69"/>
    </location>
</feature>
<feature type="domain" description="PDZ-like" evidence="4">
    <location>
        <begin position="405"/>
        <end position="481"/>
    </location>
</feature>
<dbReference type="Gene3D" id="2.30.42.10">
    <property type="match status" value="1"/>
</dbReference>
<dbReference type="Gene3D" id="2.40.10.120">
    <property type="match status" value="2"/>
</dbReference>
<protein>
    <submittedName>
        <fullName evidence="5">Trypsin-like serine protease</fullName>
    </submittedName>
</protein>
<dbReference type="Proteomes" id="UP000078512">
    <property type="component" value="Unassembled WGS sequence"/>
</dbReference>
<dbReference type="PRINTS" id="PR00834">
    <property type="entry name" value="PROTEASES2C"/>
</dbReference>
<feature type="domain" description="PDZ-like" evidence="4">
    <location>
        <begin position="878"/>
        <end position="953"/>
    </location>
</feature>
<sequence>MEIDLTDSPSATSVSTPTDGGLHLHKRRRTDDPASDRDDLSSRTDPEGDDSHIHHPPLNGGSASNNNSGTESTRTTVVLSEPPQWQRVIEKAVKAIVSIRFSQVSAFDTEGPETSEASGFIVDAERGLILTNRHVACAGPFVGEAVCHDHEEVDVFPVYRDPVHDFGFLKFDPSKIKYMEVTSIPLVPEMAKVGIDIRVVGNDAGEKLSILSGSISRLDRNAPEYGDLTYNDFNTFYLQAASSTSGGSSGSPVIDINGNAVALQAGGSLKAATDFFLPLDRVRRALTFIQEGKPVARGTIQTQFLYRPFDETRRLGLSQETEALVRASFPEEIGMLVAETVLPKGPASSFLEEGDILVSINGELITKFVPLEDCLDRNVGKEIEILAERGGEQRKVKVTVQDLHSITPDRYVEIGGSKLNNLSYQLARSFCVPVSGVYVSEPSGMFRFDGPDRGWIISSIDNQAIHNLDDFIEVMQTIPDRERIPVVYYSIGDVHTTSVAVVQVERHWSRFRLAVRNDQTGLWDFTNLGAPLPPKPIVPSTVKFLELDESLGPAKELFSCMVKVSYYMPCRIDGFPKSRKYGAGLVVDAERGLIVISRNIVPFAMGDLSITIADSIIVPGKVVYLHPTHNFAIISYNPKDVGGTPIQSAKISPINLVQGHQVSLVAFNHNQRPICLRTVVTDITSVTIPHNGTPRFRGINLDAITLDTPLAQQCSSGVLADSEGRVQGLWLSYLGERNNSGRDNEYYLGLHISTIMPVLQPMQEGLYPKLRNLNIEVMPVQMAQARHMGLTDVWVKKVEEANPSRHHIFMVRRTETGSVSASILQELDLILSINGKVITRMYELDVQYDATELDIVVLRKKVEVKLTVPTEPISGQGTNRLVIWAGAMMHEPHKAVLQQSKTLPSRVYVSARSKGSPSYMYGMVPTMWITHINGTPTPDLDSLLIAVKKCQDNSYVRVKAMSFDMVPTVLSIKTNMHYWPTAEMVRDDNEESGWRKVVDAPAVTAANGESSTTAEEDMDETVAVNVDGEEVDMEDDNAGN</sequence>
<dbReference type="STRING" id="1314771.A0A197K5U1"/>
<dbReference type="InterPro" id="IPR009003">
    <property type="entry name" value="Peptidase_S1_PA"/>
</dbReference>
<dbReference type="GO" id="GO:0006915">
    <property type="term" value="P:apoptotic process"/>
    <property type="evidence" value="ECO:0007669"/>
    <property type="project" value="EnsemblFungi"/>
</dbReference>
<dbReference type="Pfam" id="PF12812">
    <property type="entry name" value="PDZ_1"/>
    <property type="match status" value="2"/>
</dbReference>
<dbReference type="PANTHER" id="PTHR46366:SF8">
    <property type="entry name" value="PRO-APOPTOTIC SERINE PROTEASE NMA111"/>
    <property type="match status" value="1"/>
</dbReference>
<evidence type="ECO:0000313" key="5">
    <source>
        <dbReference type="EMBL" id="OAQ31814.1"/>
    </source>
</evidence>
<dbReference type="GO" id="GO:0006629">
    <property type="term" value="P:lipid metabolic process"/>
    <property type="evidence" value="ECO:0007669"/>
    <property type="project" value="EnsemblFungi"/>
</dbReference>
<dbReference type="PANTHER" id="PTHR46366">
    <property type="entry name" value="PRO-APOPTOTIC SERINE PROTEASE NMA111"/>
    <property type="match status" value="1"/>
</dbReference>
<evidence type="ECO:0000259" key="4">
    <source>
        <dbReference type="Pfam" id="PF12812"/>
    </source>
</evidence>
<dbReference type="SUPFAM" id="SSF50494">
    <property type="entry name" value="Trypsin-like serine proteases"/>
    <property type="match status" value="2"/>
</dbReference>
<comment type="similarity">
    <text evidence="1">Belongs to the peptidase S1C family.</text>
</comment>
<keyword evidence="2" id="KW-0677">Repeat</keyword>
<feature type="compositionally biased region" description="Polar residues" evidence="3">
    <location>
        <begin position="7"/>
        <end position="18"/>
    </location>
</feature>
<name>A0A197K5U1_9FUNG</name>
<dbReference type="CDD" id="cd06719">
    <property type="entry name" value="PDZ2-4_Nma111p-like"/>
    <property type="match status" value="1"/>
</dbReference>
<dbReference type="GO" id="GO:0005634">
    <property type="term" value="C:nucleus"/>
    <property type="evidence" value="ECO:0007669"/>
    <property type="project" value="EnsemblFungi"/>
</dbReference>
<proteinExistence type="inferred from homology"/>
<dbReference type="OrthoDB" id="4217619at2759"/>
<feature type="compositionally biased region" description="Basic and acidic residues" evidence="3">
    <location>
        <begin position="29"/>
        <end position="53"/>
    </location>
</feature>
<feature type="region of interest" description="Disordered" evidence="3">
    <location>
        <begin position="1"/>
        <end position="79"/>
    </location>
</feature>
<keyword evidence="6" id="KW-1185">Reference proteome</keyword>
<accession>A0A197K5U1</accession>
<evidence type="ECO:0000256" key="1">
    <source>
        <dbReference type="ARBA" id="ARBA00010541"/>
    </source>
</evidence>
<gene>
    <name evidence="5" type="ORF">K457DRAFT_135956</name>
</gene>
<dbReference type="InterPro" id="IPR025926">
    <property type="entry name" value="PDZ-like_dom"/>
</dbReference>
<evidence type="ECO:0000313" key="6">
    <source>
        <dbReference type="Proteomes" id="UP000078512"/>
    </source>
</evidence>
<evidence type="ECO:0000256" key="2">
    <source>
        <dbReference type="ARBA" id="ARBA00022737"/>
    </source>
</evidence>
<dbReference type="InterPro" id="IPR001940">
    <property type="entry name" value="Peptidase_S1C"/>
</dbReference>
<dbReference type="InterPro" id="IPR036034">
    <property type="entry name" value="PDZ_sf"/>
</dbReference>
<keyword evidence="5" id="KW-0645">Protease</keyword>
<dbReference type="GO" id="GO:0034605">
    <property type="term" value="P:cellular response to heat"/>
    <property type="evidence" value="ECO:0007669"/>
    <property type="project" value="EnsemblFungi"/>
</dbReference>
<dbReference type="CDD" id="cd06786">
    <property type="entry name" value="cpPDZ1_ScNma111-like"/>
    <property type="match status" value="1"/>
</dbReference>
<dbReference type="EMBL" id="KV442028">
    <property type="protein sequence ID" value="OAQ31814.1"/>
    <property type="molecule type" value="Genomic_DNA"/>
</dbReference>
<evidence type="ECO:0000256" key="3">
    <source>
        <dbReference type="SAM" id="MobiDB-lite"/>
    </source>
</evidence>
<keyword evidence="5" id="KW-0378">Hydrolase</keyword>
<dbReference type="Pfam" id="PF13365">
    <property type="entry name" value="Trypsin_2"/>
    <property type="match status" value="1"/>
</dbReference>